<evidence type="ECO:0000313" key="1">
    <source>
        <dbReference type="EMBL" id="EST43756.1"/>
    </source>
</evidence>
<name>V6LJ91_9EUKA</name>
<organism evidence="1">
    <name type="scientific">Spironucleus salmonicida</name>
    <dbReference type="NCBI Taxonomy" id="348837"/>
    <lineage>
        <taxon>Eukaryota</taxon>
        <taxon>Metamonada</taxon>
        <taxon>Diplomonadida</taxon>
        <taxon>Hexamitidae</taxon>
        <taxon>Hexamitinae</taxon>
        <taxon>Spironucleus</taxon>
    </lineage>
</organism>
<dbReference type="AlphaFoldDB" id="V6LJ91"/>
<sequence>MLHTGVVHLPTTAKVSRNLTGLFATQCTNIKVGQYQKEGNLHSHIIQIGDLSVISFTCHT</sequence>
<protein>
    <submittedName>
        <fullName evidence="1">Uncharacterized protein</fullName>
    </submittedName>
</protein>
<accession>V6LJ91</accession>
<reference evidence="1" key="1">
    <citation type="journal article" date="2014" name="PLoS Genet.">
        <title>The Genome of Spironucleus salmonicida Highlights a Fish Pathogen Adapted to Fluctuating Environments.</title>
        <authorList>
            <person name="Xu F."/>
            <person name="Jerlstrom-Hultqvist J."/>
            <person name="Einarsson E."/>
            <person name="Astvaldsson A."/>
            <person name="Svard S.G."/>
            <person name="Andersson J.O."/>
        </authorList>
    </citation>
    <scope>NUCLEOTIDE SEQUENCE</scope>
</reference>
<gene>
    <name evidence="1" type="ORF">SS50377_16492</name>
</gene>
<dbReference type="EMBL" id="KI546134">
    <property type="protein sequence ID" value="EST43756.1"/>
    <property type="molecule type" value="Genomic_DNA"/>
</dbReference>
<proteinExistence type="predicted"/>